<evidence type="ECO:0000313" key="3">
    <source>
        <dbReference type="Proteomes" id="UP000295662"/>
    </source>
</evidence>
<comment type="caution">
    <text evidence="2">The sequence shown here is derived from an EMBL/GenBank/DDBJ whole genome shotgun (WGS) entry which is preliminary data.</text>
</comment>
<feature type="transmembrane region" description="Helical" evidence="1">
    <location>
        <begin position="169"/>
        <end position="193"/>
    </location>
</feature>
<feature type="transmembrane region" description="Helical" evidence="1">
    <location>
        <begin position="45"/>
        <end position="64"/>
    </location>
</feature>
<keyword evidence="1" id="KW-0472">Membrane</keyword>
<dbReference type="OrthoDB" id="191140at2"/>
<organism evidence="2 3">
    <name type="scientific">Prosthecobacter fusiformis</name>
    <dbReference type="NCBI Taxonomy" id="48464"/>
    <lineage>
        <taxon>Bacteria</taxon>
        <taxon>Pseudomonadati</taxon>
        <taxon>Verrucomicrobiota</taxon>
        <taxon>Verrucomicrobiia</taxon>
        <taxon>Verrucomicrobiales</taxon>
        <taxon>Verrucomicrobiaceae</taxon>
        <taxon>Prosthecobacter</taxon>
    </lineage>
</organism>
<dbReference type="RefSeq" id="WP_133795380.1">
    <property type="nucleotide sequence ID" value="NZ_SOCA01000003.1"/>
</dbReference>
<feature type="transmembrane region" description="Helical" evidence="1">
    <location>
        <begin position="9"/>
        <end position="33"/>
    </location>
</feature>
<sequence>MPIPSSRPLVFDVLHGAIGFAIVSVAAFSVWGFAAGAFRDFGGELGMYAAIAGVFLALSGVLLSPLAPGMGRFYKAFLPAFLLYAVVWCVAWFGLKGRVGEWVGAAAGCLVFTWVGMKMLGSTRGWMAAAMALFALHTAGYFAGDSAMYDYWVPLAKAGDLGKVDRAQLILYGKLSWGLFYGLGFGAGIGWVFNRARVGA</sequence>
<keyword evidence="3" id="KW-1185">Reference proteome</keyword>
<feature type="transmembrane region" description="Helical" evidence="1">
    <location>
        <begin position="99"/>
        <end position="117"/>
    </location>
</feature>
<proteinExistence type="predicted"/>
<dbReference type="Proteomes" id="UP000295662">
    <property type="component" value="Unassembled WGS sequence"/>
</dbReference>
<gene>
    <name evidence="2" type="ORF">EI77_02329</name>
</gene>
<reference evidence="2 3" key="1">
    <citation type="submission" date="2019-03" db="EMBL/GenBank/DDBJ databases">
        <title>Genomic Encyclopedia of Archaeal and Bacterial Type Strains, Phase II (KMG-II): from individual species to whole genera.</title>
        <authorList>
            <person name="Goeker M."/>
        </authorList>
    </citation>
    <scope>NUCLEOTIDE SEQUENCE [LARGE SCALE GENOMIC DNA]</scope>
    <source>
        <strain evidence="2 3">ATCC 25309</strain>
    </source>
</reference>
<accession>A0A4R7S2H8</accession>
<name>A0A4R7S2H8_9BACT</name>
<feature type="transmembrane region" description="Helical" evidence="1">
    <location>
        <begin position="76"/>
        <end position="93"/>
    </location>
</feature>
<dbReference type="AlphaFoldDB" id="A0A4R7S2H8"/>
<keyword evidence="1" id="KW-1133">Transmembrane helix</keyword>
<evidence type="ECO:0000313" key="2">
    <source>
        <dbReference type="EMBL" id="TDU71207.1"/>
    </source>
</evidence>
<dbReference type="EMBL" id="SOCA01000003">
    <property type="protein sequence ID" value="TDU71207.1"/>
    <property type="molecule type" value="Genomic_DNA"/>
</dbReference>
<protein>
    <submittedName>
        <fullName evidence="2">Uncharacterized protein</fullName>
    </submittedName>
</protein>
<keyword evidence="1" id="KW-0812">Transmembrane</keyword>
<feature type="transmembrane region" description="Helical" evidence="1">
    <location>
        <begin position="129"/>
        <end position="149"/>
    </location>
</feature>
<evidence type="ECO:0000256" key="1">
    <source>
        <dbReference type="SAM" id="Phobius"/>
    </source>
</evidence>